<organism evidence="2 3">
    <name type="scientific">Platanthera guangdongensis</name>
    <dbReference type="NCBI Taxonomy" id="2320717"/>
    <lineage>
        <taxon>Eukaryota</taxon>
        <taxon>Viridiplantae</taxon>
        <taxon>Streptophyta</taxon>
        <taxon>Embryophyta</taxon>
        <taxon>Tracheophyta</taxon>
        <taxon>Spermatophyta</taxon>
        <taxon>Magnoliopsida</taxon>
        <taxon>Liliopsida</taxon>
        <taxon>Asparagales</taxon>
        <taxon>Orchidaceae</taxon>
        <taxon>Orchidoideae</taxon>
        <taxon>Orchideae</taxon>
        <taxon>Orchidinae</taxon>
        <taxon>Platanthera</taxon>
    </lineage>
</organism>
<protein>
    <submittedName>
        <fullName evidence="2">Uncharacterized protein</fullName>
    </submittedName>
</protein>
<feature type="region of interest" description="Disordered" evidence="1">
    <location>
        <begin position="141"/>
        <end position="166"/>
    </location>
</feature>
<evidence type="ECO:0000313" key="3">
    <source>
        <dbReference type="Proteomes" id="UP001412067"/>
    </source>
</evidence>
<feature type="compositionally biased region" description="Low complexity" evidence="1">
    <location>
        <begin position="116"/>
        <end position="125"/>
    </location>
</feature>
<proteinExistence type="predicted"/>
<feature type="region of interest" description="Disordered" evidence="1">
    <location>
        <begin position="109"/>
        <end position="128"/>
    </location>
</feature>
<comment type="caution">
    <text evidence="2">The sequence shown here is derived from an EMBL/GenBank/DDBJ whole genome shotgun (WGS) entry which is preliminary data.</text>
</comment>
<dbReference type="Proteomes" id="UP001412067">
    <property type="component" value="Unassembled WGS sequence"/>
</dbReference>
<evidence type="ECO:0000256" key="1">
    <source>
        <dbReference type="SAM" id="MobiDB-lite"/>
    </source>
</evidence>
<reference evidence="2 3" key="1">
    <citation type="journal article" date="2022" name="Nat. Plants">
        <title>Genomes of leafy and leafless Platanthera orchids illuminate the evolution of mycoheterotrophy.</title>
        <authorList>
            <person name="Li M.H."/>
            <person name="Liu K.W."/>
            <person name="Li Z."/>
            <person name="Lu H.C."/>
            <person name="Ye Q.L."/>
            <person name="Zhang D."/>
            <person name="Wang J.Y."/>
            <person name="Li Y.F."/>
            <person name="Zhong Z.M."/>
            <person name="Liu X."/>
            <person name="Yu X."/>
            <person name="Liu D.K."/>
            <person name="Tu X.D."/>
            <person name="Liu B."/>
            <person name="Hao Y."/>
            <person name="Liao X.Y."/>
            <person name="Jiang Y.T."/>
            <person name="Sun W.H."/>
            <person name="Chen J."/>
            <person name="Chen Y.Q."/>
            <person name="Ai Y."/>
            <person name="Zhai J.W."/>
            <person name="Wu S.S."/>
            <person name="Zhou Z."/>
            <person name="Hsiao Y.Y."/>
            <person name="Wu W.L."/>
            <person name="Chen Y.Y."/>
            <person name="Lin Y.F."/>
            <person name="Hsu J.L."/>
            <person name="Li C.Y."/>
            <person name="Wang Z.W."/>
            <person name="Zhao X."/>
            <person name="Zhong W.Y."/>
            <person name="Ma X.K."/>
            <person name="Ma L."/>
            <person name="Huang J."/>
            <person name="Chen G.Z."/>
            <person name="Huang M.Z."/>
            <person name="Huang L."/>
            <person name="Peng D.H."/>
            <person name="Luo Y.B."/>
            <person name="Zou S.Q."/>
            <person name="Chen S.P."/>
            <person name="Lan S."/>
            <person name="Tsai W.C."/>
            <person name="Van de Peer Y."/>
            <person name="Liu Z.J."/>
        </authorList>
    </citation>
    <scope>NUCLEOTIDE SEQUENCE [LARGE SCALE GENOMIC DNA]</scope>
    <source>
        <strain evidence="2">Lor288</strain>
    </source>
</reference>
<name>A0ABR2MRW3_9ASPA</name>
<accession>A0ABR2MRW3</accession>
<dbReference type="EMBL" id="JBBWWR010000005">
    <property type="protein sequence ID" value="KAK8966895.1"/>
    <property type="molecule type" value="Genomic_DNA"/>
</dbReference>
<sequence length="403" mass="45259">MLSTDVALLLHVRAQRFLLQASRIAALLSFSLFDSNREVLGSAQQWNSSPISSFSTWELSVELGQCCTPLFSSHSFRCKLISFHLFFAFLYFWVMNLITDSPRCSRRCAQETLPPSTTSSSSASSNLRPQPRLAAKASALQTLSSQRSVPDKAPGGRTAARNSSSTRFCDPIHSLQSLLTPYHIFRALDFCRRPGLPQHEVSSLQPQIWKIPSRERKKKRARKKGNSKKWRGYTLTWTLKVGTGKSFSFGRSGFAAIGCERRKTEGFRTEGWLSVEMRMLTSIIRGSHRSIVLPQSCIRRAAFLAVKLETGACLQIENVVKLLVKKPQEQPKACENPPDPPKIMHLGFEEMTEACRWVFYSIKSALHSAEGTDPISLSLKEAQELARIATKRPPEDFLPVEPQ</sequence>
<keyword evidence="3" id="KW-1185">Reference proteome</keyword>
<gene>
    <name evidence="2" type="ORF">KSP40_PGU021314</name>
</gene>
<evidence type="ECO:0000313" key="2">
    <source>
        <dbReference type="EMBL" id="KAK8966895.1"/>
    </source>
</evidence>